<dbReference type="PROSITE" id="PS51257">
    <property type="entry name" value="PROKAR_LIPOPROTEIN"/>
    <property type="match status" value="1"/>
</dbReference>
<sequence>MIPARADIVVVGGGSAGCTLAATLVAERPGRTVVLLESGSGYTGTATAPPEILDAMRLPVGPQSVCTAEYPAILGSRSGAISRGRVLGGSGAVNGGYFVRARPGDFDAWPTSWSFGNVLPHFRAIESDTDFDDEWHGASGPVPVARTPWDRLHPVARAFHEAAVAAGHAPVDDLNAPGPAGVGRVPLNISNGMRMGPALSFLVPALGSPNLTVCANAHVRGIVMAGTAAVGVEVDDGRGIATVEAGNIVLCAGAIESPRLLMLSGLGPADELRRLGIEPVLDLPGVGRGFSDHPEVAVPYRYRGELPDRAPVLETVLHTDELELRPYTAPFADSVPGSGADIPVLGVVLTRPHSRGRLLFDARNPYAAPVVDYGYLKDPRDRAALRDGVASAVRLLTSMRDVVDTGSIGADAAGVDDAWLEAHLGTSQHLSGSCRMGSGDSAVVDDRCRVHGAERLFVVDTSVFPQVPSRGPHATVVMLAQRVAALMS</sequence>
<evidence type="ECO:0000313" key="10">
    <source>
        <dbReference type="Proteomes" id="UP000249091"/>
    </source>
</evidence>
<feature type="domain" description="Glucose-methanol-choline oxidoreductase N-terminal" evidence="8">
    <location>
        <begin position="253"/>
        <end position="267"/>
    </location>
</feature>
<dbReference type="SUPFAM" id="SSF54373">
    <property type="entry name" value="FAD-linked reductases, C-terminal domain"/>
    <property type="match status" value="1"/>
</dbReference>
<protein>
    <submittedName>
        <fullName evidence="9">Gmc oxidoreductase</fullName>
        <ecNumber evidence="9">1.1.99.1</ecNumber>
    </submittedName>
</protein>
<dbReference type="AlphaFoldDB" id="A0A2X4UG25"/>
<dbReference type="InterPro" id="IPR007867">
    <property type="entry name" value="GMC_OxRtase_C"/>
</dbReference>
<evidence type="ECO:0000256" key="6">
    <source>
        <dbReference type="RuleBase" id="RU003968"/>
    </source>
</evidence>
<evidence type="ECO:0000313" key="9">
    <source>
        <dbReference type="EMBL" id="SQI37651.1"/>
    </source>
</evidence>
<dbReference type="KEGG" id="rcr:NCTC10994_03697"/>
<dbReference type="InterPro" id="IPR023978">
    <property type="entry name" value="GMC_oxidoreductase_bact"/>
</dbReference>
<evidence type="ECO:0000256" key="3">
    <source>
        <dbReference type="ARBA" id="ARBA00022630"/>
    </source>
</evidence>
<dbReference type="SUPFAM" id="SSF51905">
    <property type="entry name" value="FAD/NAD(P)-binding domain"/>
    <property type="match status" value="1"/>
</dbReference>
<comment type="cofactor">
    <cofactor evidence="1 5">
        <name>FAD</name>
        <dbReference type="ChEBI" id="CHEBI:57692"/>
    </cofactor>
</comment>
<proteinExistence type="inferred from homology"/>
<evidence type="ECO:0000256" key="4">
    <source>
        <dbReference type="ARBA" id="ARBA00022827"/>
    </source>
</evidence>
<organism evidence="9 10">
    <name type="scientific">Rhodococcus coprophilus</name>
    <dbReference type="NCBI Taxonomy" id="38310"/>
    <lineage>
        <taxon>Bacteria</taxon>
        <taxon>Bacillati</taxon>
        <taxon>Actinomycetota</taxon>
        <taxon>Actinomycetes</taxon>
        <taxon>Mycobacteriales</taxon>
        <taxon>Nocardiaceae</taxon>
        <taxon>Rhodococcus</taxon>
    </lineage>
</organism>
<keyword evidence="9" id="KW-0560">Oxidoreductase</keyword>
<dbReference type="EC" id="1.1.99.1" evidence="9"/>
<dbReference type="Pfam" id="PF00732">
    <property type="entry name" value="GMC_oxred_N"/>
    <property type="match status" value="1"/>
</dbReference>
<gene>
    <name evidence="9" type="primary">betA</name>
    <name evidence="9" type="ORF">NCTC10994_03697</name>
</gene>
<dbReference type="InterPro" id="IPR036188">
    <property type="entry name" value="FAD/NAD-bd_sf"/>
</dbReference>
<feature type="binding site" evidence="5">
    <location>
        <position position="86"/>
    </location>
    <ligand>
        <name>FAD</name>
        <dbReference type="ChEBI" id="CHEBI:57692"/>
    </ligand>
</feature>
<dbReference type="Proteomes" id="UP000249091">
    <property type="component" value="Chromosome 1"/>
</dbReference>
<dbReference type="InterPro" id="IPR000172">
    <property type="entry name" value="GMC_OxRdtase_N"/>
</dbReference>
<evidence type="ECO:0000256" key="1">
    <source>
        <dbReference type="ARBA" id="ARBA00001974"/>
    </source>
</evidence>
<keyword evidence="10" id="KW-1185">Reference proteome</keyword>
<dbReference type="Pfam" id="PF05199">
    <property type="entry name" value="GMC_oxred_C"/>
    <property type="match status" value="1"/>
</dbReference>
<name>A0A2X4UG25_9NOCA</name>
<dbReference type="PROSITE" id="PS00624">
    <property type="entry name" value="GMC_OXRED_2"/>
    <property type="match status" value="1"/>
</dbReference>
<keyword evidence="3 6" id="KW-0285">Flavoprotein</keyword>
<dbReference type="InterPro" id="IPR012132">
    <property type="entry name" value="GMC_OxRdtase"/>
</dbReference>
<evidence type="ECO:0000259" key="8">
    <source>
        <dbReference type="PROSITE" id="PS00624"/>
    </source>
</evidence>
<dbReference type="Gene3D" id="3.30.410.40">
    <property type="match status" value="1"/>
</dbReference>
<dbReference type="EMBL" id="LS483468">
    <property type="protein sequence ID" value="SQI37651.1"/>
    <property type="molecule type" value="Genomic_DNA"/>
</dbReference>
<dbReference type="PANTHER" id="PTHR11552">
    <property type="entry name" value="GLUCOSE-METHANOL-CHOLINE GMC OXIDOREDUCTASE"/>
    <property type="match status" value="1"/>
</dbReference>
<comment type="similarity">
    <text evidence="2 6">Belongs to the GMC oxidoreductase family.</text>
</comment>
<dbReference type="Gene3D" id="3.50.50.60">
    <property type="entry name" value="FAD/NAD(P)-binding domain"/>
    <property type="match status" value="1"/>
</dbReference>
<dbReference type="PIRSF" id="PIRSF000137">
    <property type="entry name" value="Alcohol_oxidase"/>
    <property type="match status" value="1"/>
</dbReference>
<dbReference type="PANTHER" id="PTHR11552:SF147">
    <property type="entry name" value="CHOLINE DEHYDROGENASE, MITOCHONDRIAL"/>
    <property type="match status" value="1"/>
</dbReference>
<dbReference type="RefSeq" id="WP_111731632.1">
    <property type="nucleotide sequence ID" value="NZ_JAFBBL010000001.1"/>
</dbReference>
<dbReference type="NCBIfam" id="TIGR03970">
    <property type="entry name" value="Rv0697"/>
    <property type="match status" value="1"/>
</dbReference>
<dbReference type="PROSITE" id="PS00623">
    <property type="entry name" value="GMC_OXRED_1"/>
    <property type="match status" value="1"/>
</dbReference>
<feature type="binding site" evidence="5">
    <location>
        <position position="219"/>
    </location>
    <ligand>
        <name>FAD</name>
        <dbReference type="ChEBI" id="CHEBI:57692"/>
    </ligand>
</feature>
<feature type="domain" description="Glucose-methanol-choline oxidoreductase N-terminal" evidence="7">
    <location>
        <begin position="84"/>
        <end position="107"/>
    </location>
</feature>
<evidence type="ECO:0000259" key="7">
    <source>
        <dbReference type="PROSITE" id="PS00623"/>
    </source>
</evidence>
<evidence type="ECO:0000256" key="2">
    <source>
        <dbReference type="ARBA" id="ARBA00010790"/>
    </source>
</evidence>
<keyword evidence="4 5" id="KW-0274">FAD</keyword>
<evidence type="ECO:0000256" key="5">
    <source>
        <dbReference type="PIRSR" id="PIRSR000137-2"/>
    </source>
</evidence>
<accession>A0A2X4UG25</accession>
<reference evidence="9 10" key="1">
    <citation type="submission" date="2018-06" db="EMBL/GenBank/DDBJ databases">
        <authorList>
            <consortium name="Pathogen Informatics"/>
            <person name="Doyle S."/>
        </authorList>
    </citation>
    <scope>NUCLEOTIDE SEQUENCE [LARGE SCALE GENOMIC DNA]</scope>
    <source>
        <strain evidence="9 10">NCTC10994</strain>
    </source>
</reference>
<dbReference type="GO" id="GO:0050660">
    <property type="term" value="F:flavin adenine dinucleotide binding"/>
    <property type="evidence" value="ECO:0007669"/>
    <property type="project" value="InterPro"/>
</dbReference>
<dbReference type="GO" id="GO:0008812">
    <property type="term" value="F:choline dehydrogenase activity"/>
    <property type="evidence" value="ECO:0007669"/>
    <property type="project" value="UniProtKB-EC"/>
</dbReference>
<dbReference type="STRING" id="1219011.GCA_001895045_03999"/>